<dbReference type="GO" id="GO:0036297">
    <property type="term" value="P:interstrand cross-link repair"/>
    <property type="evidence" value="ECO:0007669"/>
    <property type="project" value="TreeGrafter"/>
</dbReference>
<keyword evidence="1" id="KW-0540">Nuclease</keyword>
<evidence type="ECO:0000256" key="1">
    <source>
        <dbReference type="ARBA" id="ARBA00022722"/>
    </source>
</evidence>
<proteinExistence type="predicted"/>
<dbReference type="WBParaSite" id="nRc.2.0.1.t13091-RA">
    <property type="protein sequence ID" value="nRc.2.0.1.t13091-RA"/>
    <property type="gene ID" value="nRc.2.0.1.g13091"/>
</dbReference>
<dbReference type="GO" id="GO:0006303">
    <property type="term" value="P:double-strand break repair via nonhomologous end joining"/>
    <property type="evidence" value="ECO:0007669"/>
    <property type="project" value="TreeGrafter"/>
</dbReference>
<dbReference type="PANTHER" id="PTHR23240">
    <property type="entry name" value="DNA CROSS-LINK REPAIR PROTEIN PSO2/SNM1-RELATED"/>
    <property type="match status" value="1"/>
</dbReference>
<dbReference type="PANTHER" id="PTHR23240:SF8">
    <property type="entry name" value="PROTEIN ARTEMIS"/>
    <property type="match status" value="1"/>
</dbReference>
<dbReference type="AlphaFoldDB" id="A0A915IFX6"/>
<name>A0A915IFX6_ROMCU</name>
<evidence type="ECO:0000256" key="3">
    <source>
        <dbReference type="ARBA" id="ARBA00022839"/>
    </source>
</evidence>
<dbReference type="GO" id="GO:0000723">
    <property type="term" value="P:telomere maintenance"/>
    <property type="evidence" value="ECO:0007669"/>
    <property type="project" value="TreeGrafter"/>
</dbReference>
<organism evidence="4 5">
    <name type="scientific">Romanomermis culicivorax</name>
    <name type="common">Nematode worm</name>
    <dbReference type="NCBI Taxonomy" id="13658"/>
    <lineage>
        <taxon>Eukaryota</taxon>
        <taxon>Metazoa</taxon>
        <taxon>Ecdysozoa</taxon>
        <taxon>Nematoda</taxon>
        <taxon>Enoplea</taxon>
        <taxon>Dorylaimia</taxon>
        <taxon>Mermithida</taxon>
        <taxon>Mermithoidea</taxon>
        <taxon>Mermithidae</taxon>
        <taxon>Romanomermis</taxon>
    </lineage>
</organism>
<dbReference type="GO" id="GO:0035312">
    <property type="term" value="F:5'-3' DNA exonuclease activity"/>
    <property type="evidence" value="ECO:0007669"/>
    <property type="project" value="TreeGrafter"/>
</dbReference>
<evidence type="ECO:0000313" key="5">
    <source>
        <dbReference type="WBParaSite" id="nRc.2.0.1.t13091-RA"/>
    </source>
</evidence>
<protein>
    <submittedName>
        <fullName evidence="5">Uncharacterized protein</fullName>
    </submittedName>
</protein>
<sequence length="107" mass="12687">MKPIKSVYFDSTFCLKSTLKIPDRKISRDLIVKFSQEWLLRGPKRKIFLYCAAKYGQEFLICQLSEALKTKIHVSKAKFRIYEKIPEIFDHVTHDSVETRVHACSYW</sequence>
<keyword evidence="4" id="KW-1185">Reference proteome</keyword>
<keyword evidence="3" id="KW-0269">Exonuclease</keyword>
<dbReference type="Gene3D" id="3.40.50.12650">
    <property type="match status" value="1"/>
</dbReference>
<dbReference type="Proteomes" id="UP000887565">
    <property type="component" value="Unplaced"/>
</dbReference>
<dbReference type="GO" id="GO:0003684">
    <property type="term" value="F:damaged DNA binding"/>
    <property type="evidence" value="ECO:0007669"/>
    <property type="project" value="TreeGrafter"/>
</dbReference>
<evidence type="ECO:0000256" key="2">
    <source>
        <dbReference type="ARBA" id="ARBA00022801"/>
    </source>
</evidence>
<accession>A0A915IFX6</accession>
<evidence type="ECO:0000313" key="4">
    <source>
        <dbReference type="Proteomes" id="UP000887565"/>
    </source>
</evidence>
<reference evidence="5" key="1">
    <citation type="submission" date="2022-11" db="UniProtKB">
        <authorList>
            <consortium name="WormBaseParasite"/>
        </authorList>
    </citation>
    <scope>IDENTIFICATION</scope>
</reference>
<keyword evidence="2" id="KW-0378">Hydrolase</keyword>